<feature type="compositionally biased region" description="Polar residues" evidence="1">
    <location>
        <begin position="226"/>
        <end position="236"/>
    </location>
</feature>
<dbReference type="InterPro" id="IPR042888">
    <property type="entry name" value="GPSM3"/>
</dbReference>
<dbReference type="InterPro" id="IPR003109">
    <property type="entry name" value="GoLoco_motif"/>
</dbReference>
<sequence length="427" mass="48265">MCAKTTSVSEELCACFNMLQLGWAVVRGTGREETREKIFTRQVTSQTCCAPSGVTSRDDALRRRSLKKGVDFEIMDCTEINVEMAEEGLLERLVITEEGDMTETTSSSLVIIQSCSGEMALIKEEEHKGESKHEEGIASKVYLKEPSPEKQQANAEDDQTGEVDVNEDKPEKTENLNGGLNKVDSESEGQPHEIMRINEKPEKTSDTEDENVTENDPVVDIKMFNLSEQQPEGTQSQEEDSKKANRLTPDFPDTLYELLCTLQEGRRLNDQRCSFRLESGMRRRRCHSEPNTNKPANRVVFSSMTSLQKEEFFEFVATAQARRLDDQRSQLEKSQPPKAKARSFRGSIKQLSFVKKPAPAPIPVPVPVPKEDLYNMILTTQAQGRLEDQRSRAPGPMDDEDFFSLLLRVQGGRMDEQRTELPCMLQT</sequence>
<dbReference type="AlphaFoldDB" id="A0A6A5FEX5"/>
<proteinExistence type="predicted"/>
<comment type="caution">
    <text evidence="2">The sequence shown here is derived from an EMBL/GenBank/DDBJ whole genome shotgun (WGS) entry which is preliminary data.</text>
</comment>
<keyword evidence="3" id="KW-1185">Reference proteome</keyword>
<dbReference type="PROSITE" id="PS50877">
    <property type="entry name" value="GOLOCO"/>
    <property type="match status" value="4"/>
</dbReference>
<evidence type="ECO:0000256" key="1">
    <source>
        <dbReference type="SAM" id="MobiDB-lite"/>
    </source>
</evidence>
<dbReference type="InterPro" id="IPR011990">
    <property type="entry name" value="TPR-like_helical_dom_sf"/>
</dbReference>
<feature type="compositionally biased region" description="Basic and acidic residues" evidence="1">
    <location>
        <begin position="125"/>
        <end position="148"/>
    </location>
</feature>
<evidence type="ECO:0000313" key="2">
    <source>
        <dbReference type="EMBL" id="KAF1388364.1"/>
    </source>
</evidence>
<dbReference type="PANTHER" id="PTHR47617">
    <property type="entry name" value="G-PROTEIN SIGNALING MODULATOR 3"/>
    <property type="match status" value="1"/>
</dbReference>
<accession>A0A6A5FEX5</accession>
<dbReference type="EMBL" id="VHII01000007">
    <property type="protein sequence ID" value="KAF1388364.1"/>
    <property type="molecule type" value="Genomic_DNA"/>
</dbReference>
<dbReference type="GO" id="GO:0050727">
    <property type="term" value="P:regulation of inflammatory response"/>
    <property type="evidence" value="ECO:0007669"/>
    <property type="project" value="InterPro"/>
</dbReference>
<dbReference type="Pfam" id="PF02188">
    <property type="entry name" value="GoLoco"/>
    <property type="match status" value="3"/>
</dbReference>
<dbReference type="GO" id="GO:0030695">
    <property type="term" value="F:GTPase regulator activity"/>
    <property type="evidence" value="ECO:0007669"/>
    <property type="project" value="InterPro"/>
</dbReference>
<gene>
    <name evidence="2" type="ORF">PFLUV_G00089420</name>
</gene>
<feature type="compositionally biased region" description="Acidic residues" evidence="1">
    <location>
        <begin position="155"/>
        <end position="165"/>
    </location>
</feature>
<dbReference type="SMART" id="SM00390">
    <property type="entry name" value="GoLoco"/>
    <property type="match status" value="4"/>
</dbReference>
<feature type="region of interest" description="Disordered" evidence="1">
    <location>
        <begin position="125"/>
        <end position="249"/>
    </location>
</feature>
<organism evidence="2 3">
    <name type="scientific">Perca fluviatilis</name>
    <name type="common">European perch</name>
    <dbReference type="NCBI Taxonomy" id="8168"/>
    <lineage>
        <taxon>Eukaryota</taxon>
        <taxon>Metazoa</taxon>
        <taxon>Chordata</taxon>
        <taxon>Craniata</taxon>
        <taxon>Vertebrata</taxon>
        <taxon>Euteleostomi</taxon>
        <taxon>Actinopterygii</taxon>
        <taxon>Neopterygii</taxon>
        <taxon>Teleostei</taxon>
        <taxon>Neoteleostei</taxon>
        <taxon>Acanthomorphata</taxon>
        <taxon>Eupercaria</taxon>
        <taxon>Perciformes</taxon>
        <taxon>Percoidei</taxon>
        <taxon>Percidae</taxon>
        <taxon>Percinae</taxon>
        <taxon>Perca</taxon>
    </lineage>
</organism>
<protein>
    <submittedName>
        <fullName evidence="2">Uncharacterized protein</fullName>
    </submittedName>
</protein>
<dbReference type="Gene3D" id="1.25.40.10">
    <property type="entry name" value="Tetratricopeptide repeat domain"/>
    <property type="match status" value="2"/>
</dbReference>
<name>A0A6A5FEX5_PERFL</name>
<reference evidence="2 3" key="1">
    <citation type="submission" date="2019-06" db="EMBL/GenBank/DDBJ databases">
        <title>A chromosome-scale genome assembly of the European perch, Perca fluviatilis.</title>
        <authorList>
            <person name="Roques C."/>
            <person name="Zahm M."/>
            <person name="Cabau C."/>
            <person name="Klopp C."/>
            <person name="Bouchez O."/>
            <person name="Donnadieu C."/>
            <person name="Kuhl H."/>
            <person name="Gislard M."/>
            <person name="Guendouz S."/>
            <person name="Journot L."/>
            <person name="Haffray P."/>
            <person name="Bestin A."/>
            <person name="Morvezen R."/>
            <person name="Feron R."/>
            <person name="Wen M."/>
            <person name="Jouanno E."/>
            <person name="Herpin A."/>
            <person name="Schartl M."/>
            <person name="Postlethwait J."/>
            <person name="Schaerlinger B."/>
            <person name="Chardard D."/>
            <person name="Lecocq T."/>
            <person name="Poncet C."/>
            <person name="Jaffrelo L."/>
            <person name="Lampietro C."/>
            <person name="Guiguen Y."/>
        </authorList>
    </citation>
    <scope>NUCLEOTIDE SEQUENCE [LARGE SCALE GENOMIC DNA]</scope>
    <source>
        <tissue evidence="2">Blood</tissue>
    </source>
</reference>
<feature type="compositionally biased region" description="Basic and acidic residues" evidence="1">
    <location>
        <begin position="183"/>
        <end position="206"/>
    </location>
</feature>
<dbReference type="Proteomes" id="UP000465112">
    <property type="component" value="Chromosome 7"/>
</dbReference>
<evidence type="ECO:0000313" key="3">
    <source>
        <dbReference type="Proteomes" id="UP000465112"/>
    </source>
</evidence>
<dbReference type="PANTHER" id="PTHR47617:SF1">
    <property type="entry name" value="G-PROTEIN-SIGNALING MODULATOR 3"/>
    <property type="match status" value="1"/>
</dbReference>